<dbReference type="STRING" id="1434232.MAIT1_04937"/>
<reference evidence="4 5" key="1">
    <citation type="journal article" date="2016" name="BMC Genomics">
        <title>Combined genomic and structural analyses of a cultured magnetotactic bacterium reveals its niche adaptation to a dynamic environment.</title>
        <authorList>
            <person name="Araujo A.C."/>
            <person name="Morillo V."/>
            <person name="Cypriano J."/>
            <person name="Teixeira L.C."/>
            <person name="Leao P."/>
            <person name="Lyra S."/>
            <person name="Almeida L.G."/>
            <person name="Bazylinski D.A."/>
            <person name="Vasconcellos A.T."/>
            <person name="Abreu F."/>
            <person name="Lins U."/>
        </authorList>
    </citation>
    <scope>NUCLEOTIDE SEQUENCE [LARGE SCALE GENOMIC DNA]</scope>
    <source>
        <strain evidence="4 5">IT-1</strain>
    </source>
</reference>
<dbReference type="Pfam" id="PF00158">
    <property type="entry name" value="Sigma54_activat"/>
    <property type="match status" value="1"/>
</dbReference>
<dbReference type="Proteomes" id="UP000194003">
    <property type="component" value="Unassembled WGS sequence"/>
</dbReference>
<dbReference type="Pfam" id="PF08448">
    <property type="entry name" value="PAS_4"/>
    <property type="match status" value="1"/>
</dbReference>
<dbReference type="FunFam" id="3.40.50.300:FF:000006">
    <property type="entry name" value="DNA-binding transcriptional regulator NtrC"/>
    <property type="match status" value="1"/>
</dbReference>
<dbReference type="SMART" id="SM00382">
    <property type="entry name" value="AAA"/>
    <property type="match status" value="1"/>
</dbReference>
<dbReference type="CDD" id="cd00009">
    <property type="entry name" value="AAA"/>
    <property type="match status" value="1"/>
</dbReference>
<name>A0A1Y2KCV8_9PROT</name>
<evidence type="ECO:0000256" key="1">
    <source>
        <dbReference type="ARBA" id="ARBA00022741"/>
    </source>
</evidence>
<dbReference type="InterPro" id="IPR025943">
    <property type="entry name" value="Sigma_54_int_dom_ATP-bd_2"/>
</dbReference>
<comment type="caution">
    <text evidence="4">The sequence shown here is derived from an EMBL/GenBank/DDBJ whole genome shotgun (WGS) entry which is preliminary data.</text>
</comment>
<keyword evidence="2" id="KW-0067">ATP-binding</keyword>
<proteinExistence type="predicted"/>
<evidence type="ECO:0000313" key="4">
    <source>
        <dbReference type="EMBL" id="OSM08666.1"/>
    </source>
</evidence>
<dbReference type="Gene3D" id="3.40.50.300">
    <property type="entry name" value="P-loop containing nucleotide triphosphate hydrolases"/>
    <property type="match status" value="1"/>
</dbReference>
<evidence type="ECO:0000256" key="2">
    <source>
        <dbReference type="ARBA" id="ARBA00022840"/>
    </source>
</evidence>
<organism evidence="4 5">
    <name type="scientific">Magnetofaba australis IT-1</name>
    <dbReference type="NCBI Taxonomy" id="1434232"/>
    <lineage>
        <taxon>Bacteria</taxon>
        <taxon>Pseudomonadati</taxon>
        <taxon>Pseudomonadota</taxon>
        <taxon>Magnetococcia</taxon>
        <taxon>Magnetococcales</taxon>
        <taxon>Magnetococcaceae</taxon>
        <taxon>Magnetofaba</taxon>
    </lineage>
</organism>
<dbReference type="PROSITE" id="PS00675">
    <property type="entry name" value="SIGMA54_INTERACT_1"/>
    <property type="match status" value="1"/>
</dbReference>
<evidence type="ECO:0000259" key="3">
    <source>
        <dbReference type="PROSITE" id="PS50045"/>
    </source>
</evidence>
<dbReference type="InterPro" id="IPR013656">
    <property type="entry name" value="PAS_4"/>
</dbReference>
<dbReference type="InterPro" id="IPR002078">
    <property type="entry name" value="Sigma_54_int"/>
</dbReference>
<dbReference type="PROSITE" id="PS50045">
    <property type="entry name" value="SIGMA54_INTERACT_4"/>
    <property type="match status" value="1"/>
</dbReference>
<dbReference type="PROSITE" id="PS00676">
    <property type="entry name" value="SIGMA54_INTERACT_2"/>
    <property type="match status" value="1"/>
</dbReference>
<dbReference type="GO" id="GO:0006355">
    <property type="term" value="P:regulation of DNA-templated transcription"/>
    <property type="evidence" value="ECO:0007669"/>
    <property type="project" value="InterPro"/>
</dbReference>
<dbReference type="PANTHER" id="PTHR32071">
    <property type="entry name" value="TRANSCRIPTIONAL REGULATORY PROTEIN"/>
    <property type="match status" value="1"/>
</dbReference>
<keyword evidence="5" id="KW-1185">Reference proteome</keyword>
<dbReference type="AlphaFoldDB" id="A0A1Y2KCV8"/>
<dbReference type="InterPro" id="IPR025662">
    <property type="entry name" value="Sigma_54_int_dom_ATP-bd_1"/>
</dbReference>
<keyword evidence="1" id="KW-0547">Nucleotide-binding</keyword>
<dbReference type="InterPro" id="IPR027417">
    <property type="entry name" value="P-loop_NTPase"/>
</dbReference>
<dbReference type="SUPFAM" id="SSF52540">
    <property type="entry name" value="P-loop containing nucleoside triphosphate hydrolases"/>
    <property type="match status" value="1"/>
</dbReference>
<evidence type="ECO:0000313" key="5">
    <source>
        <dbReference type="Proteomes" id="UP000194003"/>
    </source>
</evidence>
<dbReference type="GO" id="GO:0000160">
    <property type="term" value="P:phosphorelay signal transduction system"/>
    <property type="evidence" value="ECO:0007669"/>
    <property type="project" value="UniProtKB-KW"/>
</dbReference>
<dbReference type="EMBL" id="LVJN01000004">
    <property type="protein sequence ID" value="OSM08666.1"/>
    <property type="molecule type" value="Genomic_DNA"/>
</dbReference>
<accession>A0A1Y2KCV8</accession>
<feature type="domain" description="Sigma-54 factor interaction" evidence="3">
    <location>
        <begin position="103"/>
        <end position="271"/>
    </location>
</feature>
<dbReference type="InterPro" id="IPR003593">
    <property type="entry name" value="AAA+_ATPase"/>
</dbReference>
<sequence>MATNQAYRDAFHAGEDVAGMACHQASHQFEQPCDEMGECCPLRACIHSQAKERMLHVHQLSGGRQYVLVEIEPLFNAHGEVHFYREILRPTVTASAEPKPIGLVGASQPFISLLEQVHLVAPEQTPVLLLGESGTGKELIARALHDASKRATEPFVPVECSGLSETLFESELFGHRKGAFTGALNDKPGLVEAAQGGSLFLDEIGDVPLNLQIKLLRLLESHTYRKVGETEIRSADFRLICATNQNLDQMMERGQFRRDLYYRISAFPIRILFRFRWKMTNQSFIM</sequence>
<dbReference type="GO" id="GO:0005524">
    <property type="term" value="F:ATP binding"/>
    <property type="evidence" value="ECO:0007669"/>
    <property type="project" value="UniProtKB-KW"/>
</dbReference>
<protein>
    <submittedName>
        <fullName evidence="4">Putative Fis family transcriptional regulator</fullName>
    </submittedName>
</protein>
<gene>
    <name evidence="4" type="ORF">MAIT1_04937</name>
</gene>